<dbReference type="EMBL" id="KV750686">
    <property type="protein sequence ID" value="OCL03771.1"/>
    <property type="molecule type" value="Genomic_DNA"/>
</dbReference>
<dbReference type="Proteomes" id="UP000250140">
    <property type="component" value="Unassembled WGS sequence"/>
</dbReference>
<reference evidence="1 2" key="1">
    <citation type="journal article" date="2016" name="Nat. Commun.">
        <title>Ectomycorrhizal ecology is imprinted in the genome of the dominant symbiotic fungus Cenococcum geophilum.</title>
        <authorList>
            <consortium name="DOE Joint Genome Institute"/>
            <person name="Peter M."/>
            <person name="Kohler A."/>
            <person name="Ohm R.A."/>
            <person name="Kuo A."/>
            <person name="Krutzmann J."/>
            <person name="Morin E."/>
            <person name="Arend M."/>
            <person name="Barry K.W."/>
            <person name="Binder M."/>
            <person name="Choi C."/>
            <person name="Clum A."/>
            <person name="Copeland A."/>
            <person name="Grisel N."/>
            <person name="Haridas S."/>
            <person name="Kipfer T."/>
            <person name="LaButti K."/>
            <person name="Lindquist E."/>
            <person name="Lipzen A."/>
            <person name="Maire R."/>
            <person name="Meier B."/>
            <person name="Mihaltcheva S."/>
            <person name="Molinier V."/>
            <person name="Murat C."/>
            <person name="Poggeler S."/>
            <person name="Quandt C.A."/>
            <person name="Sperisen C."/>
            <person name="Tritt A."/>
            <person name="Tisserant E."/>
            <person name="Crous P.W."/>
            <person name="Henrissat B."/>
            <person name="Nehls U."/>
            <person name="Egli S."/>
            <person name="Spatafora J.W."/>
            <person name="Grigoriev I.V."/>
            <person name="Martin F.M."/>
        </authorList>
    </citation>
    <scope>NUCLEOTIDE SEQUENCE [LARGE SCALE GENOMIC DNA]</scope>
    <source>
        <strain evidence="1 2">CBS 207.34</strain>
    </source>
</reference>
<protein>
    <submittedName>
        <fullName evidence="1">Uncharacterized protein</fullName>
    </submittedName>
</protein>
<dbReference type="OrthoDB" id="5327538at2759"/>
<name>A0A8E2ES12_9PEZI</name>
<keyword evidence="2" id="KW-1185">Reference proteome</keyword>
<proteinExistence type="predicted"/>
<evidence type="ECO:0000313" key="2">
    <source>
        <dbReference type="Proteomes" id="UP000250140"/>
    </source>
</evidence>
<accession>A0A8E2ES12</accession>
<evidence type="ECO:0000313" key="1">
    <source>
        <dbReference type="EMBL" id="OCL03771.1"/>
    </source>
</evidence>
<sequence>NATSPPPALHDYIFQSEVASLKFLEQATVPAPRVFDFALEGANNPVGTHCSRSS</sequence>
<feature type="non-terminal residue" evidence="1">
    <location>
        <position position="1"/>
    </location>
</feature>
<organism evidence="1 2">
    <name type="scientific">Glonium stellatum</name>
    <dbReference type="NCBI Taxonomy" id="574774"/>
    <lineage>
        <taxon>Eukaryota</taxon>
        <taxon>Fungi</taxon>
        <taxon>Dikarya</taxon>
        <taxon>Ascomycota</taxon>
        <taxon>Pezizomycotina</taxon>
        <taxon>Dothideomycetes</taxon>
        <taxon>Pleosporomycetidae</taxon>
        <taxon>Gloniales</taxon>
        <taxon>Gloniaceae</taxon>
        <taxon>Glonium</taxon>
    </lineage>
</organism>
<gene>
    <name evidence="1" type="ORF">AOQ84DRAFT_347174</name>
</gene>
<dbReference type="AlphaFoldDB" id="A0A8E2ES12"/>